<name>A0AC58UIA1_TOBAC</name>
<evidence type="ECO:0000313" key="1">
    <source>
        <dbReference type="Proteomes" id="UP000790787"/>
    </source>
</evidence>
<reference evidence="1" key="1">
    <citation type="journal article" date="2014" name="Nat. Commun.">
        <title>The tobacco genome sequence and its comparison with those of tomato and potato.</title>
        <authorList>
            <person name="Sierro N."/>
            <person name="Battey J.N."/>
            <person name="Ouadi S."/>
            <person name="Bakaher N."/>
            <person name="Bovet L."/>
            <person name="Willig A."/>
            <person name="Goepfert S."/>
            <person name="Peitsch M.C."/>
            <person name="Ivanov N.V."/>
        </authorList>
    </citation>
    <scope>NUCLEOTIDE SEQUENCE [LARGE SCALE GENOMIC DNA]</scope>
</reference>
<gene>
    <name evidence="2" type="primary">LOC107765287</name>
</gene>
<organism evidence="1 2">
    <name type="scientific">Nicotiana tabacum</name>
    <name type="common">Common tobacco</name>
    <dbReference type="NCBI Taxonomy" id="4097"/>
    <lineage>
        <taxon>Eukaryota</taxon>
        <taxon>Viridiplantae</taxon>
        <taxon>Streptophyta</taxon>
        <taxon>Embryophyta</taxon>
        <taxon>Tracheophyta</taxon>
        <taxon>Spermatophyta</taxon>
        <taxon>Magnoliopsida</taxon>
        <taxon>eudicotyledons</taxon>
        <taxon>Gunneridae</taxon>
        <taxon>Pentapetalae</taxon>
        <taxon>asterids</taxon>
        <taxon>lamiids</taxon>
        <taxon>Solanales</taxon>
        <taxon>Solanaceae</taxon>
        <taxon>Nicotianoideae</taxon>
        <taxon>Nicotianeae</taxon>
        <taxon>Nicotiana</taxon>
    </lineage>
</organism>
<evidence type="ECO:0000313" key="2">
    <source>
        <dbReference type="RefSeq" id="XP_075109198.1"/>
    </source>
</evidence>
<protein>
    <submittedName>
        <fullName evidence="2">Uncharacterized protein LOC107765287</fullName>
    </submittedName>
</protein>
<proteinExistence type="predicted"/>
<dbReference type="Proteomes" id="UP000790787">
    <property type="component" value="Chromosome 5"/>
</dbReference>
<accession>A0AC58UIA1</accession>
<dbReference type="RefSeq" id="XP_075109198.1">
    <property type="nucleotide sequence ID" value="XM_075253097.1"/>
</dbReference>
<reference evidence="2" key="2">
    <citation type="submission" date="2025-08" db="UniProtKB">
        <authorList>
            <consortium name="RefSeq"/>
        </authorList>
    </citation>
    <scope>IDENTIFICATION</scope>
    <source>
        <tissue evidence="2">Leaf</tissue>
    </source>
</reference>
<sequence>MTKEQRTTKKMFMKSPIVVNLQKSYDTLKLNRHLWIANCYSVCQYDECWRSTVLVVLSIRNKTDFITGTTGVPPNGSPLARQWQRCNDLVISWLINSLSKDIARSVEYSVFAKDIWNELEERYGKAGGARIFELKKDLAHISQGSHDIASYFNKIKQLWDEIASISTGREGVYTCGAKSTEDEEQRAYQFLMGLNEIMFRPGVTF</sequence>
<keyword evidence="1" id="KW-1185">Reference proteome</keyword>